<dbReference type="Pfam" id="PF00440">
    <property type="entry name" value="TetR_N"/>
    <property type="match status" value="1"/>
</dbReference>
<evidence type="ECO:0000313" key="8">
    <source>
        <dbReference type="Proteomes" id="UP001549110"/>
    </source>
</evidence>
<dbReference type="Proteomes" id="UP001549110">
    <property type="component" value="Unassembled WGS sequence"/>
</dbReference>
<organism evidence="7 8">
    <name type="scientific">Phenylobacterium koreense</name>
    <dbReference type="NCBI Taxonomy" id="266125"/>
    <lineage>
        <taxon>Bacteria</taxon>
        <taxon>Pseudomonadati</taxon>
        <taxon>Pseudomonadota</taxon>
        <taxon>Alphaproteobacteria</taxon>
        <taxon>Caulobacterales</taxon>
        <taxon>Caulobacteraceae</taxon>
        <taxon>Phenylobacterium</taxon>
    </lineage>
</organism>
<dbReference type="PANTHER" id="PTHR47506">
    <property type="entry name" value="TRANSCRIPTIONAL REGULATORY PROTEIN"/>
    <property type="match status" value="1"/>
</dbReference>
<dbReference type="PROSITE" id="PS50977">
    <property type="entry name" value="HTH_TETR_2"/>
    <property type="match status" value="1"/>
</dbReference>
<dbReference type="SUPFAM" id="SSF46689">
    <property type="entry name" value="Homeodomain-like"/>
    <property type="match status" value="1"/>
</dbReference>
<evidence type="ECO:0000256" key="2">
    <source>
        <dbReference type="ARBA" id="ARBA00023125"/>
    </source>
</evidence>
<evidence type="ECO:0000256" key="3">
    <source>
        <dbReference type="ARBA" id="ARBA00023163"/>
    </source>
</evidence>
<dbReference type="InterPro" id="IPR001647">
    <property type="entry name" value="HTH_TetR"/>
</dbReference>
<feature type="DNA-binding region" description="H-T-H motif" evidence="4">
    <location>
        <begin position="42"/>
        <end position="61"/>
    </location>
</feature>
<dbReference type="RefSeq" id="WP_331932754.1">
    <property type="nucleotide sequence ID" value="NZ_JBEPLU010000001.1"/>
</dbReference>
<sequence length="202" mass="22597">MKTSRKEAGSRAAENASRRPARDRIFETARDMFYRKGIRAVGVESIAAEAGATKMSLYRNFPSKDELVAAVLRQQSCESWAWWDEVVGRYDTPRAKLEGLFDAFAEKSDTDEEHGCALCNAAVELHEPDHPAFLVAKAHKQETHRRLIELSRAAGAKSDELGDSLMLLLEGSHMARVTLAKDAPARMLPRAARALMREYLDH</sequence>
<reference evidence="7 8" key="1">
    <citation type="submission" date="2024-06" db="EMBL/GenBank/DDBJ databases">
        <title>Genomic Encyclopedia of Type Strains, Phase IV (KMG-IV): sequencing the most valuable type-strain genomes for metagenomic binning, comparative biology and taxonomic classification.</title>
        <authorList>
            <person name="Goeker M."/>
        </authorList>
    </citation>
    <scope>NUCLEOTIDE SEQUENCE [LARGE SCALE GENOMIC DNA]</scope>
    <source>
        <strain evidence="7 8">DSM 17809</strain>
    </source>
</reference>
<feature type="domain" description="HTH tetR-type" evidence="6">
    <location>
        <begin position="19"/>
        <end position="79"/>
    </location>
</feature>
<feature type="region of interest" description="Disordered" evidence="5">
    <location>
        <begin position="1"/>
        <end position="21"/>
    </location>
</feature>
<evidence type="ECO:0000259" key="6">
    <source>
        <dbReference type="PROSITE" id="PS50977"/>
    </source>
</evidence>
<dbReference type="PRINTS" id="PR00455">
    <property type="entry name" value="HTHTETR"/>
</dbReference>
<dbReference type="SUPFAM" id="SSF48498">
    <property type="entry name" value="Tetracyclin repressor-like, C-terminal domain"/>
    <property type="match status" value="1"/>
</dbReference>
<dbReference type="InterPro" id="IPR036271">
    <property type="entry name" value="Tet_transcr_reg_TetR-rel_C_sf"/>
</dbReference>
<gene>
    <name evidence="7" type="ORF">ABID41_000145</name>
</gene>
<dbReference type="EMBL" id="JBEPLU010000001">
    <property type="protein sequence ID" value="MET3525050.1"/>
    <property type="molecule type" value="Genomic_DNA"/>
</dbReference>
<proteinExistence type="predicted"/>
<keyword evidence="3" id="KW-0804">Transcription</keyword>
<evidence type="ECO:0000256" key="1">
    <source>
        <dbReference type="ARBA" id="ARBA00023015"/>
    </source>
</evidence>
<dbReference type="Gene3D" id="1.10.357.10">
    <property type="entry name" value="Tetracycline Repressor, domain 2"/>
    <property type="match status" value="1"/>
</dbReference>
<accession>A0ABV2EDF0</accession>
<keyword evidence="8" id="KW-1185">Reference proteome</keyword>
<protein>
    <submittedName>
        <fullName evidence="7">AcrR family transcriptional regulator</fullName>
    </submittedName>
</protein>
<keyword evidence="1" id="KW-0805">Transcription regulation</keyword>
<comment type="caution">
    <text evidence="7">The sequence shown here is derived from an EMBL/GenBank/DDBJ whole genome shotgun (WGS) entry which is preliminary data.</text>
</comment>
<name>A0ABV2EDF0_9CAUL</name>
<evidence type="ECO:0000313" key="7">
    <source>
        <dbReference type="EMBL" id="MET3525050.1"/>
    </source>
</evidence>
<evidence type="ECO:0000256" key="4">
    <source>
        <dbReference type="PROSITE-ProRule" id="PRU00335"/>
    </source>
</evidence>
<keyword evidence="2 4" id="KW-0238">DNA-binding</keyword>
<dbReference type="PANTHER" id="PTHR47506:SF1">
    <property type="entry name" value="HTH-TYPE TRANSCRIPTIONAL REGULATOR YJDC"/>
    <property type="match status" value="1"/>
</dbReference>
<dbReference type="InterPro" id="IPR009057">
    <property type="entry name" value="Homeodomain-like_sf"/>
</dbReference>
<evidence type="ECO:0000256" key="5">
    <source>
        <dbReference type="SAM" id="MobiDB-lite"/>
    </source>
</evidence>